<dbReference type="InterPro" id="IPR005719">
    <property type="entry name" value="Dihydroorotate_DH_2"/>
</dbReference>
<dbReference type="SUPFAM" id="SSF51395">
    <property type="entry name" value="FMN-linked oxidoreductases"/>
    <property type="match status" value="1"/>
</dbReference>
<protein>
    <recommendedName>
        <fullName evidence="6">Dihydroorotate dehydrogenase (quinone), mitochondrial</fullName>
        <ecNumber evidence="5">1.3.5.2</ecNumber>
    </recommendedName>
    <alternativeName>
        <fullName evidence="11">Dihydroorotate oxidase</fullName>
    </alternativeName>
</protein>
<dbReference type="InterPro" id="IPR050074">
    <property type="entry name" value="DHO_dehydrogenase"/>
</dbReference>
<dbReference type="STRING" id="1076935.U4L2K9"/>
<evidence type="ECO:0000256" key="4">
    <source>
        <dbReference type="ARBA" id="ARBA00005359"/>
    </source>
</evidence>
<dbReference type="NCBIfam" id="TIGR01036">
    <property type="entry name" value="pyrD_sub2"/>
    <property type="match status" value="1"/>
</dbReference>
<dbReference type="UniPathway" id="UPA00070">
    <property type="reaction ID" value="UER00946"/>
</dbReference>
<evidence type="ECO:0000256" key="12">
    <source>
        <dbReference type="ARBA" id="ARBA00048639"/>
    </source>
</evidence>
<dbReference type="PANTHER" id="PTHR48109:SF4">
    <property type="entry name" value="DIHYDROOROTATE DEHYDROGENASE (QUINONE), MITOCHONDRIAL"/>
    <property type="match status" value="1"/>
</dbReference>
<dbReference type="OrthoDB" id="14784at2759"/>
<comment type="cofactor">
    <cofactor evidence="1">
        <name>FMN</name>
        <dbReference type="ChEBI" id="CHEBI:58210"/>
    </cofactor>
</comment>
<evidence type="ECO:0000313" key="15">
    <source>
        <dbReference type="Proteomes" id="UP000018144"/>
    </source>
</evidence>
<evidence type="ECO:0000256" key="10">
    <source>
        <dbReference type="ARBA" id="ARBA00023136"/>
    </source>
</evidence>
<comment type="pathway">
    <text evidence="3">Pyrimidine metabolism; UMP biosynthesis via de novo pathway; orotate from (S)-dihydroorotate (quinone route): step 1/1.</text>
</comment>
<name>U4L2K9_PYROM</name>
<dbReference type="InterPro" id="IPR005720">
    <property type="entry name" value="Dihydroorotate_DH_cat"/>
</dbReference>
<dbReference type="AlphaFoldDB" id="U4L2K9"/>
<keyword evidence="10" id="KW-0472">Membrane</keyword>
<evidence type="ECO:0000256" key="7">
    <source>
        <dbReference type="ARBA" id="ARBA00022630"/>
    </source>
</evidence>
<accession>U4L2K9</accession>
<dbReference type="Gene3D" id="3.20.20.70">
    <property type="entry name" value="Aldolase class I"/>
    <property type="match status" value="1"/>
</dbReference>
<evidence type="ECO:0000256" key="3">
    <source>
        <dbReference type="ARBA" id="ARBA00005161"/>
    </source>
</evidence>
<evidence type="ECO:0000259" key="13">
    <source>
        <dbReference type="Pfam" id="PF01180"/>
    </source>
</evidence>
<dbReference type="PANTHER" id="PTHR48109">
    <property type="entry name" value="DIHYDROOROTATE DEHYDROGENASE (QUINONE), MITOCHONDRIAL-RELATED"/>
    <property type="match status" value="1"/>
</dbReference>
<dbReference type="GO" id="GO:0044205">
    <property type="term" value="P:'de novo' UMP biosynthetic process"/>
    <property type="evidence" value="ECO:0007669"/>
    <property type="project" value="UniProtKB-UniPathway"/>
</dbReference>
<evidence type="ECO:0000256" key="6">
    <source>
        <dbReference type="ARBA" id="ARBA00017599"/>
    </source>
</evidence>
<evidence type="ECO:0000256" key="11">
    <source>
        <dbReference type="ARBA" id="ARBA00031623"/>
    </source>
</evidence>
<sequence>MSLLRPNTVLRAVRANPLRTAPTHRYMSSKSEALSNPSNRLRNGIYGTLLLGALGFGYVEATDTRSSIHTYTIPPLLRYLFSGDDVSRAGPEAAHVFGLRCLSVLYNLGFPLHERGDHPYLPALNSTLFGLDVNTPLGISAGLDKHAEAIDALYELSPAISLLEVGCVTPEPQPGNERPRLFRLPTSQGFINRYGFNSVGAETVARRLRERVRRFARSQGMTEEEVLNNPNIPASLREGRVLAVQIGKNKWTSESDIEAVKADYGKCVQKLGKYADVIVVNVSSPNTPGLRSLQENKPLTELLKSVVAECKNVDRARKPKVVVKVSPDSDTPQAIRDISAAVKAAGVAGVIVANTTVTRPDFLTASPQTTEEEKRIVAQEMGGYSGPALFPRTIRLVEEFRRQLGADIEVIASGGVKNGVDAMECVKHGASAVMGYTGMVYGGVGWFGKMAKELADEADKIRKEIAARR</sequence>
<keyword evidence="7" id="KW-0285">Flavoprotein</keyword>
<keyword evidence="9" id="KW-0560">Oxidoreductase</keyword>
<dbReference type="EMBL" id="HF935198">
    <property type="protein sequence ID" value="CCX04310.1"/>
    <property type="molecule type" value="Genomic_DNA"/>
</dbReference>
<dbReference type="GO" id="GO:0106430">
    <property type="term" value="F:dihydroorotate dehydrogenase (quinone) activity"/>
    <property type="evidence" value="ECO:0007669"/>
    <property type="project" value="UniProtKB-EC"/>
</dbReference>
<dbReference type="InterPro" id="IPR013785">
    <property type="entry name" value="Aldolase_TIM"/>
</dbReference>
<dbReference type="PROSITE" id="PS00912">
    <property type="entry name" value="DHODEHASE_2"/>
    <property type="match status" value="1"/>
</dbReference>
<feature type="domain" description="Dihydroorotate dehydrogenase catalytic" evidence="13">
    <location>
        <begin position="124"/>
        <end position="456"/>
    </location>
</feature>
<dbReference type="eggNOG" id="KOG1436">
    <property type="taxonomic scope" value="Eukaryota"/>
</dbReference>
<evidence type="ECO:0000313" key="14">
    <source>
        <dbReference type="EMBL" id="CCX04310.1"/>
    </source>
</evidence>
<gene>
    <name evidence="14" type="ORF">PCON_01815</name>
</gene>
<evidence type="ECO:0000256" key="8">
    <source>
        <dbReference type="ARBA" id="ARBA00022643"/>
    </source>
</evidence>
<dbReference type="CDD" id="cd04738">
    <property type="entry name" value="DHOD_2_like"/>
    <property type="match status" value="1"/>
</dbReference>
<keyword evidence="8" id="KW-0288">FMN</keyword>
<dbReference type="Proteomes" id="UP000018144">
    <property type="component" value="Unassembled WGS sequence"/>
</dbReference>
<dbReference type="Pfam" id="PF01180">
    <property type="entry name" value="DHO_dh"/>
    <property type="match status" value="1"/>
</dbReference>
<comment type="similarity">
    <text evidence="4">Belongs to the dihydroorotate dehydrogenase family. Type 2 subfamily.</text>
</comment>
<comment type="subcellular location">
    <subcellularLocation>
        <location evidence="2">Membrane</location>
    </subcellularLocation>
</comment>
<comment type="catalytic activity">
    <reaction evidence="12">
        <text>(S)-dihydroorotate + a quinone = orotate + a quinol</text>
        <dbReference type="Rhea" id="RHEA:30187"/>
        <dbReference type="ChEBI" id="CHEBI:24646"/>
        <dbReference type="ChEBI" id="CHEBI:30839"/>
        <dbReference type="ChEBI" id="CHEBI:30864"/>
        <dbReference type="ChEBI" id="CHEBI:132124"/>
        <dbReference type="EC" id="1.3.5.2"/>
    </reaction>
</comment>
<dbReference type="InterPro" id="IPR001295">
    <property type="entry name" value="Dihydroorotate_DH_CS"/>
</dbReference>
<evidence type="ECO:0000256" key="9">
    <source>
        <dbReference type="ARBA" id="ARBA00023002"/>
    </source>
</evidence>
<keyword evidence="15" id="KW-1185">Reference proteome</keyword>
<dbReference type="GO" id="GO:0006207">
    <property type="term" value="P:'de novo' pyrimidine nucleobase biosynthetic process"/>
    <property type="evidence" value="ECO:0007669"/>
    <property type="project" value="InterPro"/>
</dbReference>
<dbReference type="OMA" id="IYGTDTR"/>
<organism evidence="14 15">
    <name type="scientific">Pyronema omphalodes (strain CBS 100304)</name>
    <name type="common">Pyronema confluens</name>
    <dbReference type="NCBI Taxonomy" id="1076935"/>
    <lineage>
        <taxon>Eukaryota</taxon>
        <taxon>Fungi</taxon>
        <taxon>Dikarya</taxon>
        <taxon>Ascomycota</taxon>
        <taxon>Pezizomycotina</taxon>
        <taxon>Pezizomycetes</taxon>
        <taxon>Pezizales</taxon>
        <taxon>Pyronemataceae</taxon>
        <taxon>Pyronema</taxon>
    </lineage>
</organism>
<evidence type="ECO:0000256" key="5">
    <source>
        <dbReference type="ARBA" id="ARBA00012791"/>
    </source>
</evidence>
<proteinExistence type="inferred from homology"/>
<evidence type="ECO:0000256" key="2">
    <source>
        <dbReference type="ARBA" id="ARBA00004370"/>
    </source>
</evidence>
<evidence type="ECO:0000256" key="1">
    <source>
        <dbReference type="ARBA" id="ARBA00001917"/>
    </source>
</evidence>
<dbReference type="GO" id="GO:0005743">
    <property type="term" value="C:mitochondrial inner membrane"/>
    <property type="evidence" value="ECO:0007669"/>
    <property type="project" value="TreeGrafter"/>
</dbReference>
<dbReference type="EC" id="1.3.5.2" evidence="5"/>
<reference evidence="14 15" key="1">
    <citation type="journal article" date="2013" name="PLoS Genet.">
        <title>The genome and development-dependent transcriptomes of Pyronema confluens: a window into fungal evolution.</title>
        <authorList>
            <person name="Traeger S."/>
            <person name="Altegoer F."/>
            <person name="Freitag M."/>
            <person name="Gabaldon T."/>
            <person name="Kempken F."/>
            <person name="Kumar A."/>
            <person name="Marcet-Houben M."/>
            <person name="Poggeler S."/>
            <person name="Stajich J.E."/>
            <person name="Nowrousian M."/>
        </authorList>
    </citation>
    <scope>NUCLEOTIDE SEQUENCE [LARGE SCALE GENOMIC DNA]</scope>
    <source>
        <strain evidence="15">CBS 100304</strain>
        <tissue evidence="14">Vegetative mycelium</tissue>
    </source>
</reference>